<dbReference type="AlphaFoldDB" id="A0A4Z1P4S8"/>
<keyword evidence="3" id="KW-1185">Reference proteome</keyword>
<evidence type="ECO:0000313" key="3">
    <source>
        <dbReference type="Proteomes" id="UP000298493"/>
    </source>
</evidence>
<feature type="region of interest" description="Disordered" evidence="1">
    <location>
        <begin position="1"/>
        <end position="20"/>
    </location>
</feature>
<evidence type="ECO:0000313" key="2">
    <source>
        <dbReference type="EMBL" id="TID16826.1"/>
    </source>
</evidence>
<name>A0A4Z1P4S8_9PEZI</name>
<accession>A0A4Z1P4S8</accession>
<gene>
    <name evidence="2" type="ORF">E6O75_ATG09592</name>
</gene>
<proteinExistence type="predicted"/>
<evidence type="ECO:0000256" key="1">
    <source>
        <dbReference type="SAM" id="MobiDB-lite"/>
    </source>
</evidence>
<sequence>MTKDAPSHFRATGLPAEPHYSDYTHKELLIHYLRSRPPDRAAHVWRATNSGTPKNPQDAPRCSKMLQYAPTCSNMQTDFNIAKSATEMVGTQAPRKMAKGTL</sequence>
<reference evidence="2 3" key="1">
    <citation type="submission" date="2019-04" db="EMBL/GenBank/DDBJ databases">
        <title>High contiguity whole genome sequence and gene annotation resource for two Venturia nashicola isolates.</title>
        <authorList>
            <person name="Prokchorchik M."/>
            <person name="Won K."/>
            <person name="Lee Y."/>
            <person name="Choi E.D."/>
            <person name="Segonzac C."/>
            <person name="Sohn K.H."/>
        </authorList>
    </citation>
    <scope>NUCLEOTIDE SEQUENCE [LARGE SCALE GENOMIC DNA]</scope>
    <source>
        <strain evidence="2 3">PRI2</strain>
    </source>
</reference>
<comment type="caution">
    <text evidence="2">The sequence shown here is derived from an EMBL/GenBank/DDBJ whole genome shotgun (WGS) entry which is preliminary data.</text>
</comment>
<dbReference type="EMBL" id="SNSC02000017">
    <property type="protein sequence ID" value="TID16826.1"/>
    <property type="molecule type" value="Genomic_DNA"/>
</dbReference>
<dbReference type="Proteomes" id="UP000298493">
    <property type="component" value="Unassembled WGS sequence"/>
</dbReference>
<protein>
    <submittedName>
        <fullName evidence="2">Uncharacterized protein</fullName>
    </submittedName>
</protein>
<organism evidence="2 3">
    <name type="scientific">Venturia nashicola</name>
    <dbReference type="NCBI Taxonomy" id="86259"/>
    <lineage>
        <taxon>Eukaryota</taxon>
        <taxon>Fungi</taxon>
        <taxon>Dikarya</taxon>
        <taxon>Ascomycota</taxon>
        <taxon>Pezizomycotina</taxon>
        <taxon>Dothideomycetes</taxon>
        <taxon>Pleosporomycetidae</taxon>
        <taxon>Venturiales</taxon>
        <taxon>Venturiaceae</taxon>
        <taxon>Venturia</taxon>
    </lineage>
</organism>